<dbReference type="HAMAP" id="MF_00245">
    <property type="entry name" value="UPF0122"/>
    <property type="match status" value="1"/>
</dbReference>
<dbReference type="InterPro" id="IPR013324">
    <property type="entry name" value="RNA_pol_sigma_r3/r4-like"/>
</dbReference>
<dbReference type="Pfam" id="PF04297">
    <property type="entry name" value="UPF0122"/>
    <property type="match status" value="1"/>
</dbReference>
<name>A0ABW8TCF6_9CLOT</name>
<dbReference type="PANTHER" id="PTHR40083:SF1">
    <property type="entry name" value="UPF0122 PROTEIN YLXM"/>
    <property type="match status" value="1"/>
</dbReference>
<dbReference type="GO" id="GO:0003677">
    <property type="term" value="F:DNA binding"/>
    <property type="evidence" value="ECO:0007669"/>
    <property type="project" value="UniProtKB-KW"/>
</dbReference>
<dbReference type="NCBIfam" id="NF001072">
    <property type="entry name" value="PRK00118.2-2"/>
    <property type="match status" value="1"/>
</dbReference>
<dbReference type="Proteomes" id="UP001623592">
    <property type="component" value="Unassembled WGS sequence"/>
</dbReference>
<reference evidence="4 5" key="1">
    <citation type="submission" date="2024-11" db="EMBL/GenBank/DDBJ databases">
        <authorList>
            <person name="Heng Y.C."/>
            <person name="Lim A.C.H."/>
            <person name="Lee J.K.Y."/>
            <person name="Kittelmann S."/>
        </authorList>
    </citation>
    <scope>NUCLEOTIDE SEQUENCE [LARGE SCALE GENOMIC DNA]</scope>
    <source>
        <strain evidence="4 5">WILCCON 0114</strain>
    </source>
</reference>
<protein>
    <recommendedName>
        <fullName evidence="3">UPF0122 protein ACJDT4_05555</fullName>
    </recommendedName>
</protein>
<comment type="similarity">
    <text evidence="1 3">Belongs to the UPF0122 family.</text>
</comment>
<comment type="function">
    <text evidence="2 3">Might take part in the signal recognition particle (SRP) pathway. This is inferred from the conservation of its genetic proximity to ftsY/ffh. May be a regulatory protein.</text>
</comment>
<dbReference type="InterPro" id="IPR054831">
    <property type="entry name" value="UPF0122_fam_protein"/>
</dbReference>
<dbReference type="RefSeq" id="WP_406786550.1">
    <property type="nucleotide sequence ID" value="NZ_JBJIAA010000004.1"/>
</dbReference>
<dbReference type="Gene3D" id="1.10.10.10">
    <property type="entry name" value="Winged helix-like DNA-binding domain superfamily/Winged helix DNA-binding domain"/>
    <property type="match status" value="1"/>
</dbReference>
<proteinExistence type="inferred from homology"/>
<comment type="caution">
    <text evidence="4">The sequence shown here is derived from an EMBL/GenBank/DDBJ whole genome shotgun (WGS) entry which is preliminary data.</text>
</comment>
<dbReference type="PANTHER" id="PTHR40083">
    <property type="entry name" value="UPF0122 PROTEIN CBO2450/CLC_2298"/>
    <property type="match status" value="1"/>
</dbReference>
<accession>A0ABW8TCF6</accession>
<dbReference type="EMBL" id="JBJIAA010000004">
    <property type="protein sequence ID" value="MFL0249881.1"/>
    <property type="molecule type" value="Genomic_DNA"/>
</dbReference>
<evidence type="ECO:0000256" key="3">
    <source>
        <dbReference type="HAMAP-Rule" id="MF_00245"/>
    </source>
</evidence>
<evidence type="ECO:0000313" key="4">
    <source>
        <dbReference type="EMBL" id="MFL0249881.1"/>
    </source>
</evidence>
<dbReference type="SUPFAM" id="SSF88659">
    <property type="entry name" value="Sigma3 and sigma4 domains of RNA polymerase sigma factors"/>
    <property type="match status" value="1"/>
</dbReference>
<dbReference type="NCBIfam" id="NF045758">
    <property type="entry name" value="YlxM"/>
    <property type="match status" value="1"/>
</dbReference>
<evidence type="ECO:0000256" key="1">
    <source>
        <dbReference type="ARBA" id="ARBA00008720"/>
    </source>
</evidence>
<organism evidence="4 5">
    <name type="scientific">Clostridium neuense</name>
    <dbReference type="NCBI Taxonomy" id="1728934"/>
    <lineage>
        <taxon>Bacteria</taxon>
        <taxon>Bacillati</taxon>
        <taxon>Bacillota</taxon>
        <taxon>Clostridia</taxon>
        <taxon>Eubacteriales</taxon>
        <taxon>Clostridiaceae</taxon>
        <taxon>Clostridium</taxon>
    </lineage>
</organism>
<keyword evidence="4" id="KW-0238">DNA-binding</keyword>
<dbReference type="InterPro" id="IPR007394">
    <property type="entry name" value="UPF0122"/>
</dbReference>
<gene>
    <name evidence="4" type="ORF">ACJDT4_05555</name>
</gene>
<dbReference type="InterPro" id="IPR036388">
    <property type="entry name" value="WH-like_DNA-bd_sf"/>
</dbReference>
<evidence type="ECO:0000256" key="2">
    <source>
        <dbReference type="ARBA" id="ARBA00024764"/>
    </source>
</evidence>
<keyword evidence="5" id="KW-1185">Reference proteome</keyword>
<sequence>MEERVYLSMLLGLYGSLLTDKQRDIMKLYYDDDLSLSEISEITTTTRQAIYDIIKRCHKTLLNYEKNLQLLEKYNKNEDLKKSIKEDLVKAKYKIKDNEILSIIHDIENKLEQI</sequence>
<evidence type="ECO:0000313" key="5">
    <source>
        <dbReference type="Proteomes" id="UP001623592"/>
    </source>
</evidence>